<organism evidence="9 10">
    <name type="scientific">Plakobranchus ocellatus</name>
    <dbReference type="NCBI Taxonomy" id="259542"/>
    <lineage>
        <taxon>Eukaryota</taxon>
        <taxon>Metazoa</taxon>
        <taxon>Spiralia</taxon>
        <taxon>Lophotrochozoa</taxon>
        <taxon>Mollusca</taxon>
        <taxon>Gastropoda</taxon>
        <taxon>Heterobranchia</taxon>
        <taxon>Euthyneura</taxon>
        <taxon>Panpulmonata</taxon>
        <taxon>Sacoglossa</taxon>
        <taxon>Placobranchoidea</taxon>
        <taxon>Plakobranchidae</taxon>
        <taxon>Plakobranchus</taxon>
    </lineage>
</organism>
<dbReference type="PANTHER" id="PTHR14052">
    <property type="entry name" value="ORIGIN RECOGNITION COMPLEX SUBUNIT 2"/>
    <property type="match status" value="1"/>
</dbReference>
<comment type="subunit">
    <text evidence="6">Component of the origin recognition complex (ORC).</text>
</comment>
<dbReference type="InterPro" id="IPR007220">
    <property type="entry name" value="ORC2"/>
</dbReference>
<keyword evidence="5 6" id="KW-0539">Nucleus</keyword>
<evidence type="ECO:0000256" key="3">
    <source>
        <dbReference type="ARBA" id="ARBA00019080"/>
    </source>
</evidence>
<dbReference type="AlphaFoldDB" id="A0AAV4E107"/>
<evidence type="ECO:0000256" key="2">
    <source>
        <dbReference type="ARBA" id="ARBA00007421"/>
    </source>
</evidence>
<dbReference type="GO" id="GO:0005664">
    <property type="term" value="C:nuclear origin of replication recognition complex"/>
    <property type="evidence" value="ECO:0007669"/>
    <property type="project" value="UniProtKB-UniRule"/>
</dbReference>
<evidence type="ECO:0000256" key="6">
    <source>
        <dbReference type="RuleBase" id="RU368084"/>
    </source>
</evidence>
<evidence type="ECO:0000259" key="7">
    <source>
        <dbReference type="Pfam" id="PF04084"/>
    </source>
</evidence>
<comment type="caution">
    <text evidence="9">The sequence shown here is derived from an EMBL/GenBank/DDBJ whole genome shotgun (WGS) entry which is preliminary data.</text>
</comment>
<dbReference type="InterPro" id="IPR056772">
    <property type="entry name" value="RecA-like_ORC2"/>
</dbReference>
<sequence length="428" mass="48893">MISSPAGLISFRVKAEKRYDVFEAQCPETGSSPVGTVYNKDLLYQDLCSFLCVDDSSEEDDDEDLRKTEDRDGFLAGAHMVDSIHTAASAEAYFDLYSQTQVTSNRTLAALQGPRLDVDLVRSVLAKLIPGHAKHCKVLMDKHVTLFNNWMLHMCCGFNILLHGLGSKRDLLEQFREKHLIKFSHLVVNGYFPSLTIKHILNAITEDLMKSSKGFTNTQAQLEYIKKEYINRDEDMFLMIHNIDGILLRSDKCQAILSLLAEIKGFHIIASLDHINAGFLWEQMKYFRFRWLWYETPTFASYGAENFYENSFLVQQSGGLALSSLAHVMRSLTPNARQIFLVLAEYQLENGDSTSYTGMSFQGLYHMCREAFLVNSDLTLQAQLVEFKDHRLLKAKKNFEGVEHLFIPIDMATLKEFLQDYKNHTQSA</sequence>
<evidence type="ECO:0000256" key="5">
    <source>
        <dbReference type="ARBA" id="ARBA00023242"/>
    </source>
</evidence>
<protein>
    <recommendedName>
        <fullName evidence="3 6">Origin recognition complex subunit 2</fullName>
    </recommendedName>
</protein>
<keyword evidence="10" id="KW-1185">Reference proteome</keyword>
<dbReference type="Proteomes" id="UP000735302">
    <property type="component" value="Unassembled WGS sequence"/>
</dbReference>
<dbReference type="Pfam" id="PF24882">
    <property type="entry name" value="WHD_ORC2"/>
    <property type="match status" value="1"/>
</dbReference>
<feature type="domain" description="Origin recognition complex subunit 2 RecA-like" evidence="7">
    <location>
        <begin position="137"/>
        <end position="295"/>
    </location>
</feature>
<evidence type="ECO:0000313" key="9">
    <source>
        <dbReference type="EMBL" id="GFO49987.1"/>
    </source>
</evidence>
<name>A0AAV4E107_9GAST</name>
<evidence type="ECO:0000256" key="1">
    <source>
        <dbReference type="ARBA" id="ARBA00004123"/>
    </source>
</evidence>
<dbReference type="GO" id="GO:0006260">
    <property type="term" value="P:DNA replication"/>
    <property type="evidence" value="ECO:0007669"/>
    <property type="project" value="UniProtKB-UniRule"/>
</dbReference>
<proteinExistence type="inferred from homology"/>
<keyword evidence="4 6" id="KW-0235">DNA replication</keyword>
<dbReference type="EMBL" id="BLXT01008557">
    <property type="protein sequence ID" value="GFO49987.1"/>
    <property type="molecule type" value="Genomic_DNA"/>
</dbReference>
<comment type="similarity">
    <text evidence="2 6">Belongs to the ORC2 family.</text>
</comment>
<gene>
    <name evidence="9" type="ORF">PoB_007649200</name>
</gene>
<dbReference type="Pfam" id="PF04084">
    <property type="entry name" value="RecA-like_ORC2"/>
    <property type="match status" value="1"/>
</dbReference>
<dbReference type="PANTHER" id="PTHR14052:SF0">
    <property type="entry name" value="ORIGIN RECOGNITION COMPLEX SUBUNIT 2"/>
    <property type="match status" value="1"/>
</dbReference>
<accession>A0AAV4E107</accession>
<evidence type="ECO:0000256" key="4">
    <source>
        <dbReference type="ARBA" id="ARBA00022705"/>
    </source>
</evidence>
<reference evidence="9 10" key="1">
    <citation type="journal article" date="2021" name="Elife">
        <title>Chloroplast acquisition without the gene transfer in kleptoplastic sea slugs, Plakobranchus ocellatus.</title>
        <authorList>
            <person name="Maeda T."/>
            <person name="Takahashi S."/>
            <person name="Yoshida T."/>
            <person name="Shimamura S."/>
            <person name="Takaki Y."/>
            <person name="Nagai Y."/>
            <person name="Toyoda A."/>
            <person name="Suzuki Y."/>
            <person name="Arimoto A."/>
            <person name="Ishii H."/>
            <person name="Satoh N."/>
            <person name="Nishiyama T."/>
            <person name="Hasebe M."/>
            <person name="Maruyama T."/>
            <person name="Minagawa J."/>
            <person name="Obokata J."/>
            <person name="Shigenobu S."/>
        </authorList>
    </citation>
    <scope>NUCLEOTIDE SEQUENCE [LARGE SCALE GENOMIC DNA]</scope>
</reference>
<comment type="function">
    <text evidence="6">Component of the origin recognition complex (ORC) that binds origins of replication. DNA-binding is ATP-dependent. ORC is required to assemble the pre-replication complex necessary to initiate DNA replication.</text>
</comment>
<feature type="domain" description="Origin recognition complex subunit 2 winged-helix" evidence="8">
    <location>
        <begin position="353"/>
        <end position="411"/>
    </location>
</feature>
<comment type="subcellular location">
    <subcellularLocation>
        <location evidence="1 6">Nucleus</location>
    </subcellularLocation>
</comment>
<evidence type="ECO:0000259" key="8">
    <source>
        <dbReference type="Pfam" id="PF24882"/>
    </source>
</evidence>
<evidence type="ECO:0000313" key="10">
    <source>
        <dbReference type="Proteomes" id="UP000735302"/>
    </source>
</evidence>
<dbReference type="GO" id="GO:0003688">
    <property type="term" value="F:DNA replication origin binding"/>
    <property type="evidence" value="ECO:0007669"/>
    <property type="project" value="UniProtKB-UniRule"/>
</dbReference>
<dbReference type="InterPro" id="IPR056773">
    <property type="entry name" value="WHD_ORC2"/>
</dbReference>